<dbReference type="EMBL" id="MKQR01000026">
    <property type="protein sequence ID" value="OLR91093.1"/>
    <property type="molecule type" value="Genomic_DNA"/>
</dbReference>
<feature type="compositionally biased region" description="Low complexity" evidence="1">
    <location>
        <begin position="153"/>
        <end position="168"/>
    </location>
</feature>
<sequence length="176" mass="18469">MALIASPAQAQTAFGATISPGSGPRGSTFTISWYTDWVEGTPCDTVWFATETFQLPSASWREGSVTAVVPDVEDGTYPIGVYCSYGEGEGYSTTLRFTVKTSSQPTSSQPPTSTTPPRPPVTTPPPVVATTAPPVVQQPPRTTPTTPPRRTTPRTTSITPDPTTTTTPATPPPLAS</sequence>
<dbReference type="Proteomes" id="UP000186040">
    <property type="component" value="Unassembled WGS sequence"/>
</dbReference>
<organism evidence="2 3">
    <name type="scientific">Actinokineospora bangkokensis</name>
    <dbReference type="NCBI Taxonomy" id="1193682"/>
    <lineage>
        <taxon>Bacteria</taxon>
        <taxon>Bacillati</taxon>
        <taxon>Actinomycetota</taxon>
        <taxon>Actinomycetes</taxon>
        <taxon>Pseudonocardiales</taxon>
        <taxon>Pseudonocardiaceae</taxon>
        <taxon>Actinokineospora</taxon>
    </lineage>
</organism>
<feature type="compositionally biased region" description="Pro residues" evidence="1">
    <location>
        <begin position="113"/>
        <end position="127"/>
    </location>
</feature>
<keyword evidence="3" id="KW-1185">Reference proteome</keyword>
<name>A0A1Q9LGE4_9PSEU</name>
<feature type="compositionally biased region" description="Low complexity" evidence="1">
    <location>
        <begin position="101"/>
        <end position="112"/>
    </location>
</feature>
<feature type="region of interest" description="Disordered" evidence="1">
    <location>
        <begin position="99"/>
        <end position="176"/>
    </location>
</feature>
<evidence type="ECO:0000313" key="3">
    <source>
        <dbReference type="Proteomes" id="UP000186040"/>
    </source>
</evidence>
<dbReference type="STRING" id="1193682.BJP25_31680"/>
<accession>A0A1Q9LGE4</accession>
<evidence type="ECO:0000256" key="1">
    <source>
        <dbReference type="SAM" id="MobiDB-lite"/>
    </source>
</evidence>
<proteinExistence type="predicted"/>
<comment type="caution">
    <text evidence="2">The sequence shown here is derived from an EMBL/GenBank/DDBJ whole genome shotgun (WGS) entry which is preliminary data.</text>
</comment>
<dbReference type="AlphaFoldDB" id="A0A1Q9LGE4"/>
<reference evidence="2 3" key="1">
    <citation type="submission" date="2016-10" db="EMBL/GenBank/DDBJ databases">
        <title>The Draft Genome Sequence of Actinokineospora bangkokensis 44EHWT reveals the biosynthetic pathway of antifungal compounds Thailandins with unusual extender unit butylmalonyl-CoA.</title>
        <authorList>
            <person name="Greule A."/>
            <person name="Intra B."/>
            <person name="Flemming S."/>
            <person name="Rommel M.G."/>
            <person name="Panbangred W."/>
            <person name="Bechthold A."/>
        </authorList>
    </citation>
    <scope>NUCLEOTIDE SEQUENCE [LARGE SCALE GENOMIC DNA]</scope>
    <source>
        <strain evidence="2 3">44EHW</strain>
    </source>
</reference>
<evidence type="ECO:0000313" key="2">
    <source>
        <dbReference type="EMBL" id="OLR91093.1"/>
    </source>
</evidence>
<protein>
    <submittedName>
        <fullName evidence="2">Uncharacterized protein</fullName>
    </submittedName>
</protein>
<gene>
    <name evidence="2" type="ORF">BJP25_31680</name>
</gene>
<feature type="compositionally biased region" description="Low complexity" evidence="1">
    <location>
        <begin position="128"/>
        <end position="140"/>
    </location>
</feature>